<feature type="compositionally biased region" description="Basic and acidic residues" evidence="1">
    <location>
        <begin position="147"/>
        <end position="156"/>
    </location>
</feature>
<evidence type="ECO:0000313" key="2">
    <source>
        <dbReference type="EMBL" id="KAF4303717.1"/>
    </source>
</evidence>
<feature type="compositionally biased region" description="Basic and acidic residues" evidence="1">
    <location>
        <begin position="123"/>
        <end position="134"/>
    </location>
</feature>
<dbReference type="EMBL" id="WWBZ02000051">
    <property type="protein sequence ID" value="KAF4303717.1"/>
    <property type="molecule type" value="Genomic_DNA"/>
</dbReference>
<dbReference type="AlphaFoldDB" id="A0A8H4N5L0"/>
<feature type="compositionally biased region" description="Low complexity" evidence="1">
    <location>
        <begin position="111"/>
        <end position="122"/>
    </location>
</feature>
<evidence type="ECO:0000256" key="1">
    <source>
        <dbReference type="SAM" id="MobiDB-lite"/>
    </source>
</evidence>
<feature type="compositionally biased region" description="Low complexity" evidence="1">
    <location>
        <begin position="20"/>
        <end position="49"/>
    </location>
</feature>
<proteinExistence type="predicted"/>
<protein>
    <submittedName>
        <fullName evidence="2">Uncharacterized protein</fullName>
    </submittedName>
</protein>
<feature type="compositionally biased region" description="Basic residues" evidence="1">
    <location>
        <begin position="50"/>
        <end position="59"/>
    </location>
</feature>
<feature type="compositionally biased region" description="Basic and acidic residues" evidence="1">
    <location>
        <begin position="301"/>
        <end position="331"/>
    </location>
</feature>
<name>A0A8H4N5L0_9PEZI</name>
<accession>A0A8H4N5L0</accession>
<reference evidence="2" key="1">
    <citation type="submission" date="2020-04" db="EMBL/GenBank/DDBJ databases">
        <title>Genome Assembly and Annotation of Botryosphaeria dothidea sdau 11-99, a Latent Pathogen of Apple Fruit Ring Rot in China.</title>
        <authorList>
            <person name="Yu C."/>
            <person name="Diao Y."/>
            <person name="Lu Q."/>
            <person name="Zhao J."/>
            <person name="Cui S."/>
            <person name="Peng C."/>
            <person name="He B."/>
            <person name="Liu H."/>
        </authorList>
    </citation>
    <scope>NUCLEOTIDE SEQUENCE [LARGE SCALE GENOMIC DNA]</scope>
    <source>
        <strain evidence="2">Sdau11-99</strain>
    </source>
</reference>
<feature type="compositionally biased region" description="Basic and acidic residues" evidence="1">
    <location>
        <begin position="89"/>
        <end position="110"/>
    </location>
</feature>
<keyword evidence="3" id="KW-1185">Reference proteome</keyword>
<dbReference type="OrthoDB" id="3946511at2759"/>
<feature type="compositionally biased region" description="Basic and acidic residues" evidence="1">
    <location>
        <begin position="255"/>
        <end position="291"/>
    </location>
</feature>
<dbReference type="Proteomes" id="UP000572817">
    <property type="component" value="Unassembled WGS sequence"/>
</dbReference>
<evidence type="ECO:0000313" key="3">
    <source>
        <dbReference type="Proteomes" id="UP000572817"/>
    </source>
</evidence>
<organism evidence="2 3">
    <name type="scientific">Botryosphaeria dothidea</name>
    <dbReference type="NCBI Taxonomy" id="55169"/>
    <lineage>
        <taxon>Eukaryota</taxon>
        <taxon>Fungi</taxon>
        <taxon>Dikarya</taxon>
        <taxon>Ascomycota</taxon>
        <taxon>Pezizomycotina</taxon>
        <taxon>Dothideomycetes</taxon>
        <taxon>Dothideomycetes incertae sedis</taxon>
        <taxon>Botryosphaeriales</taxon>
        <taxon>Botryosphaeriaceae</taxon>
        <taxon>Botryosphaeria</taxon>
    </lineage>
</organism>
<feature type="compositionally biased region" description="Basic and acidic residues" evidence="1">
    <location>
        <begin position="192"/>
        <end position="205"/>
    </location>
</feature>
<comment type="caution">
    <text evidence="2">The sequence shown here is derived from an EMBL/GenBank/DDBJ whole genome shotgun (WGS) entry which is preliminary data.</text>
</comment>
<gene>
    <name evidence="2" type="ORF">GTA08_BOTSDO08305</name>
</gene>
<sequence length="331" mass="36012">MGPTNKTQSPATTPAPPTTSPESPNNATPTTAPPSSSTNTPQQQQQPTTNHKKLQKKPRSNSIIGRFTLFAKLGPPLPQRHSRRATTSDAERALAAKERMSIDDYREARLSRSASASSGSRYSRSEHDMARQEPKAGTSASASAQHDAGRHQEGRSTAESSSPQQHSKGESPSPPAVAEGPGDEVVCSDNGLRARVEHNHHDHAPDNATGSGKQPQGSRPRIDSATVPEGSPAVVRHHHRHHHQQRQREAEDDQNDRPRQSAVHDEEQLLNRGHDAHSEAKPFPTKGDEGAVGKLRAKSQRYREKGREKLAKTFFHRGSDGKEAAESKAEN</sequence>
<feature type="compositionally biased region" description="Basic residues" evidence="1">
    <location>
        <begin position="235"/>
        <end position="245"/>
    </location>
</feature>
<feature type="compositionally biased region" description="Polar residues" evidence="1">
    <location>
        <begin position="208"/>
        <end position="217"/>
    </location>
</feature>
<feature type="compositionally biased region" description="Polar residues" evidence="1">
    <location>
        <begin position="157"/>
        <end position="166"/>
    </location>
</feature>
<feature type="region of interest" description="Disordered" evidence="1">
    <location>
        <begin position="1"/>
        <end position="331"/>
    </location>
</feature>